<dbReference type="Proteomes" id="UP000094444">
    <property type="component" value="Unassembled WGS sequence"/>
</dbReference>
<accession>A0A2P5IC64</accession>
<dbReference type="InterPro" id="IPR006620">
    <property type="entry name" value="Pro_4_hyd_alph"/>
</dbReference>
<dbReference type="PANTHER" id="PTHR10869">
    <property type="entry name" value="PROLYL 4-HYDROXYLASE ALPHA SUBUNIT"/>
    <property type="match status" value="1"/>
</dbReference>
<evidence type="ECO:0000313" key="8">
    <source>
        <dbReference type="EMBL" id="POS80104.1"/>
    </source>
</evidence>
<keyword evidence="3" id="KW-0223">Dioxygenase</keyword>
<dbReference type="PROSITE" id="PS51471">
    <property type="entry name" value="FE2OG_OXY"/>
    <property type="match status" value="1"/>
</dbReference>
<gene>
    <name evidence="8" type="ORF">DHEL01_v201511</name>
</gene>
<feature type="compositionally biased region" description="Basic residues" evidence="6">
    <location>
        <begin position="1"/>
        <end position="10"/>
    </location>
</feature>
<feature type="region of interest" description="Disordered" evidence="6">
    <location>
        <begin position="180"/>
        <end position="203"/>
    </location>
</feature>
<keyword evidence="2" id="KW-0479">Metal-binding</keyword>
<evidence type="ECO:0000256" key="4">
    <source>
        <dbReference type="ARBA" id="ARBA00023002"/>
    </source>
</evidence>
<reference evidence="8" key="1">
    <citation type="submission" date="2017-09" db="EMBL/GenBank/DDBJ databases">
        <title>Polyketide synthases of a Diaporthe helianthi virulent isolate.</title>
        <authorList>
            <person name="Baroncelli R."/>
        </authorList>
    </citation>
    <scope>NUCLEOTIDE SEQUENCE [LARGE SCALE GENOMIC DNA]</scope>
    <source>
        <strain evidence="8">7/96</strain>
    </source>
</reference>
<feature type="compositionally biased region" description="Acidic residues" evidence="6">
    <location>
        <begin position="190"/>
        <end position="200"/>
    </location>
</feature>
<dbReference type="PANTHER" id="PTHR10869:SF247">
    <property type="entry name" value="FE2OG DIOXYGENASE DOMAIN-CONTAINING PROTEIN"/>
    <property type="match status" value="1"/>
</dbReference>
<dbReference type="InterPro" id="IPR005123">
    <property type="entry name" value="Oxoglu/Fe-dep_dioxygenase_dom"/>
</dbReference>
<dbReference type="STRING" id="158607.A0A2P5IC64"/>
<evidence type="ECO:0000256" key="5">
    <source>
        <dbReference type="ARBA" id="ARBA00023004"/>
    </source>
</evidence>
<dbReference type="EMBL" id="MAVT02000070">
    <property type="protein sequence ID" value="POS80104.1"/>
    <property type="molecule type" value="Genomic_DNA"/>
</dbReference>
<evidence type="ECO:0000259" key="7">
    <source>
        <dbReference type="PROSITE" id="PS51471"/>
    </source>
</evidence>
<dbReference type="GO" id="GO:0031418">
    <property type="term" value="F:L-ascorbic acid binding"/>
    <property type="evidence" value="ECO:0007669"/>
    <property type="project" value="InterPro"/>
</dbReference>
<comment type="caution">
    <text evidence="8">The sequence shown here is derived from an EMBL/GenBank/DDBJ whole genome shotgun (WGS) entry which is preliminary data.</text>
</comment>
<dbReference type="GO" id="GO:0005783">
    <property type="term" value="C:endoplasmic reticulum"/>
    <property type="evidence" value="ECO:0007669"/>
    <property type="project" value="TreeGrafter"/>
</dbReference>
<evidence type="ECO:0000256" key="1">
    <source>
        <dbReference type="ARBA" id="ARBA00001961"/>
    </source>
</evidence>
<sequence length="537" mass="57705">MSKSKQKRKAQQSQLQQAGGAAKKAKTTPVLSTVGVGAFEPKFLSTVVAEEDLEITVDTLRALVENPGLIKSKACKDLRTAVFEFRKACTTGFNAAGDSNLTSRISGALADGGHTEARVLLSEMRIRQQKPKLGALCRWVRDLDVISGLAEQRGGLARRTEAQAETLKVLDAILRVTGPVDYSSATPSPTDDEDDDDDDGNAAAAAAAAVTAAVTAEVVSSPQEPAGTLSVRPAWDLRGASSHHHPRRMVYSSVLDGTLASSMPAGLRGQFRVIQTVPGPERNPPNKHPATVYASRDGAIALAPATSPHAPKTTHHSHPTVPGLHLLRDVLSAGECERIIGAAEGVGFAPDAPVRPGGDSPAAAENSVLAHNFYWVVDEEFCRGLWARVEPFVPERVGGRKVRGLNRRFRVYRYVPGAEYRAHIDGAWPPSGILPDDTYQYDASPPDAKQSSLFTFLVYLNDDFSAGETTFFLPSSREGTLNAYPVRPIQGSVAMFPHGETEGSLLHEGTGVMREEKPTAKYVIRTDVEYDVDPGRD</sequence>
<evidence type="ECO:0000256" key="3">
    <source>
        <dbReference type="ARBA" id="ARBA00022964"/>
    </source>
</evidence>
<comment type="cofactor">
    <cofactor evidence="1">
        <name>L-ascorbate</name>
        <dbReference type="ChEBI" id="CHEBI:38290"/>
    </cofactor>
</comment>
<feature type="compositionally biased region" description="Low complexity" evidence="6">
    <location>
        <begin position="11"/>
        <end position="22"/>
    </location>
</feature>
<evidence type="ECO:0000256" key="2">
    <source>
        <dbReference type="ARBA" id="ARBA00022723"/>
    </source>
</evidence>
<protein>
    <submittedName>
        <fullName evidence="8">Prolyl 4-hydroxylase</fullName>
    </submittedName>
</protein>
<feature type="region of interest" description="Disordered" evidence="6">
    <location>
        <begin position="1"/>
        <end position="22"/>
    </location>
</feature>
<evidence type="ECO:0000256" key="6">
    <source>
        <dbReference type="SAM" id="MobiDB-lite"/>
    </source>
</evidence>
<keyword evidence="9" id="KW-1185">Reference proteome</keyword>
<feature type="domain" description="Fe2OG dioxygenase" evidence="7">
    <location>
        <begin position="404"/>
        <end position="530"/>
    </location>
</feature>
<dbReference type="SMART" id="SM00702">
    <property type="entry name" value="P4Hc"/>
    <property type="match status" value="1"/>
</dbReference>
<dbReference type="InterPro" id="IPR045054">
    <property type="entry name" value="P4HA-like"/>
</dbReference>
<keyword evidence="5" id="KW-0408">Iron</keyword>
<name>A0A2P5IC64_DIAHE</name>
<dbReference type="GO" id="GO:0004656">
    <property type="term" value="F:procollagen-proline 4-dioxygenase activity"/>
    <property type="evidence" value="ECO:0007669"/>
    <property type="project" value="TreeGrafter"/>
</dbReference>
<evidence type="ECO:0000313" key="9">
    <source>
        <dbReference type="Proteomes" id="UP000094444"/>
    </source>
</evidence>
<dbReference type="OrthoDB" id="69177at2759"/>
<dbReference type="AlphaFoldDB" id="A0A2P5IC64"/>
<organism evidence="8 9">
    <name type="scientific">Diaporthe helianthi</name>
    <dbReference type="NCBI Taxonomy" id="158607"/>
    <lineage>
        <taxon>Eukaryota</taxon>
        <taxon>Fungi</taxon>
        <taxon>Dikarya</taxon>
        <taxon>Ascomycota</taxon>
        <taxon>Pezizomycotina</taxon>
        <taxon>Sordariomycetes</taxon>
        <taxon>Sordariomycetidae</taxon>
        <taxon>Diaporthales</taxon>
        <taxon>Diaporthaceae</taxon>
        <taxon>Diaporthe</taxon>
    </lineage>
</organism>
<dbReference type="InParanoid" id="A0A2P5IC64"/>
<proteinExistence type="predicted"/>
<dbReference type="GO" id="GO:0005506">
    <property type="term" value="F:iron ion binding"/>
    <property type="evidence" value="ECO:0007669"/>
    <property type="project" value="InterPro"/>
</dbReference>
<keyword evidence="4" id="KW-0560">Oxidoreductase</keyword>
<dbReference type="Gene3D" id="2.60.120.620">
    <property type="entry name" value="q2cbj1_9rhob like domain"/>
    <property type="match status" value="1"/>
</dbReference>
<dbReference type="FunFam" id="2.60.120.620:FF:000020">
    <property type="entry name" value="Unplaced genomic scaffold supercont2.4, whole genome shotgun sequence"/>
    <property type="match status" value="1"/>
</dbReference>